<evidence type="ECO:0000256" key="6">
    <source>
        <dbReference type="ARBA" id="ARBA00022695"/>
    </source>
</evidence>
<dbReference type="GO" id="GO:0016024">
    <property type="term" value="P:CDP-diacylglycerol biosynthetic process"/>
    <property type="evidence" value="ECO:0007669"/>
    <property type="project" value="TreeGrafter"/>
</dbReference>
<feature type="non-terminal residue" evidence="13">
    <location>
        <position position="132"/>
    </location>
</feature>
<organism evidence="13">
    <name type="scientific">marine sediment metagenome</name>
    <dbReference type="NCBI Taxonomy" id="412755"/>
    <lineage>
        <taxon>unclassified sequences</taxon>
        <taxon>metagenomes</taxon>
        <taxon>ecological metagenomes</taxon>
    </lineage>
</organism>
<evidence type="ECO:0000256" key="10">
    <source>
        <dbReference type="ARBA" id="ARBA00023209"/>
    </source>
</evidence>
<dbReference type="PANTHER" id="PTHR46382">
    <property type="entry name" value="PHOSPHATIDATE CYTIDYLYLTRANSFERASE"/>
    <property type="match status" value="1"/>
</dbReference>
<evidence type="ECO:0008006" key="14">
    <source>
        <dbReference type="Google" id="ProtNLM"/>
    </source>
</evidence>
<evidence type="ECO:0000256" key="11">
    <source>
        <dbReference type="ARBA" id="ARBA00023264"/>
    </source>
</evidence>
<reference evidence="13" key="1">
    <citation type="journal article" date="2014" name="Front. Microbiol.">
        <title>High frequency of phylogenetically diverse reductive dehalogenase-homologous genes in deep subseafloor sedimentary metagenomes.</title>
        <authorList>
            <person name="Kawai M."/>
            <person name="Futagami T."/>
            <person name="Toyoda A."/>
            <person name="Takaki Y."/>
            <person name="Nishi S."/>
            <person name="Hori S."/>
            <person name="Arai W."/>
            <person name="Tsubouchi T."/>
            <person name="Morono Y."/>
            <person name="Uchiyama I."/>
            <person name="Ito T."/>
            <person name="Fujiyama A."/>
            <person name="Inagaki F."/>
            <person name="Takami H."/>
        </authorList>
    </citation>
    <scope>NUCLEOTIDE SEQUENCE</scope>
    <source>
        <strain evidence="13">Expedition CK06-06</strain>
    </source>
</reference>
<dbReference type="Pfam" id="PF01148">
    <property type="entry name" value="CTP_transf_1"/>
    <property type="match status" value="1"/>
</dbReference>
<evidence type="ECO:0000256" key="8">
    <source>
        <dbReference type="ARBA" id="ARBA00023098"/>
    </source>
</evidence>
<comment type="subcellular location">
    <subcellularLocation>
        <location evidence="1">Cell membrane</location>
        <topology evidence="1">Multi-pass membrane protein</topology>
    </subcellularLocation>
</comment>
<keyword evidence="9 12" id="KW-0472">Membrane</keyword>
<evidence type="ECO:0000256" key="1">
    <source>
        <dbReference type="ARBA" id="ARBA00004651"/>
    </source>
</evidence>
<accession>X1MCH7</accession>
<evidence type="ECO:0000256" key="3">
    <source>
        <dbReference type="ARBA" id="ARBA00022516"/>
    </source>
</evidence>
<gene>
    <name evidence="13" type="ORF">S06H3_22190</name>
</gene>
<evidence type="ECO:0000256" key="12">
    <source>
        <dbReference type="SAM" id="Phobius"/>
    </source>
</evidence>
<sequence>MDTGAFWAGTKFGRHKLSRLISPNKSWEGAISGLLTGIGVVFGFRALLGLQFFARLNLNLNFITPIESLFIGLLLGIGGQVGDLAESLFKRNAGVKDSGNLFPGGHGGMLDKVDSLMFNAPLLYYYVQLFLR</sequence>
<dbReference type="PANTHER" id="PTHR46382:SF1">
    <property type="entry name" value="PHOSPHATIDATE CYTIDYLYLTRANSFERASE"/>
    <property type="match status" value="1"/>
</dbReference>
<keyword evidence="11" id="KW-1208">Phospholipid metabolism</keyword>
<evidence type="ECO:0000256" key="5">
    <source>
        <dbReference type="ARBA" id="ARBA00022692"/>
    </source>
</evidence>
<keyword evidence="2" id="KW-1003">Cell membrane</keyword>
<keyword evidence="6" id="KW-0548">Nucleotidyltransferase</keyword>
<dbReference type="EMBL" id="BARV01011806">
    <property type="protein sequence ID" value="GAI12390.1"/>
    <property type="molecule type" value="Genomic_DNA"/>
</dbReference>
<keyword evidence="10" id="KW-0594">Phospholipid biosynthesis</keyword>
<dbReference type="AlphaFoldDB" id="X1MCH7"/>
<feature type="transmembrane region" description="Helical" evidence="12">
    <location>
        <begin position="29"/>
        <end position="48"/>
    </location>
</feature>
<proteinExistence type="predicted"/>
<keyword evidence="5 12" id="KW-0812">Transmembrane</keyword>
<name>X1MCH7_9ZZZZ</name>
<evidence type="ECO:0000256" key="4">
    <source>
        <dbReference type="ARBA" id="ARBA00022679"/>
    </source>
</evidence>
<evidence type="ECO:0000256" key="9">
    <source>
        <dbReference type="ARBA" id="ARBA00023136"/>
    </source>
</evidence>
<feature type="transmembrane region" description="Helical" evidence="12">
    <location>
        <begin position="60"/>
        <end position="81"/>
    </location>
</feature>
<evidence type="ECO:0000256" key="7">
    <source>
        <dbReference type="ARBA" id="ARBA00022989"/>
    </source>
</evidence>
<dbReference type="GO" id="GO:0005886">
    <property type="term" value="C:plasma membrane"/>
    <property type="evidence" value="ECO:0007669"/>
    <property type="project" value="UniProtKB-SubCell"/>
</dbReference>
<dbReference type="GO" id="GO:0004605">
    <property type="term" value="F:phosphatidate cytidylyltransferase activity"/>
    <property type="evidence" value="ECO:0007669"/>
    <property type="project" value="TreeGrafter"/>
</dbReference>
<keyword evidence="8" id="KW-0443">Lipid metabolism</keyword>
<evidence type="ECO:0000256" key="2">
    <source>
        <dbReference type="ARBA" id="ARBA00022475"/>
    </source>
</evidence>
<comment type="caution">
    <text evidence="13">The sequence shown here is derived from an EMBL/GenBank/DDBJ whole genome shotgun (WGS) entry which is preliminary data.</text>
</comment>
<keyword evidence="4" id="KW-0808">Transferase</keyword>
<protein>
    <recommendedName>
        <fullName evidence="14">Phosphatidate cytidylyltransferase</fullName>
    </recommendedName>
</protein>
<keyword evidence="7 12" id="KW-1133">Transmembrane helix</keyword>
<evidence type="ECO:0000313" key="13">
    <source>
        <dbReference type="EMBL" id="GAI12390.1"/>
    </source>
</evidence>
<keyword evidence="3" id="KW-0444">Lipid biosynthesis</keyword>